<dbReference type="InterPro" id="IPR011063">
    <property type="entry name" value="TilS/TtcA_N"/>
</dbReference>
<dbReference type="GO" id="GO:0006400">
    <property type="term" value="P:tRNA modification"/>
    <property type="evidence" value="ECO:0007669"/>
    <property type="project" value="UniProtKB-UniRule"/>
</dbReference>
<proteinExistence type="inferred from homology"/>
<comment type="domain">
    <text evidence="6">The N-terminal region contains the highly conserved SGGXDS motif, predicted to be a P-loop motif involved in ATP binding.</text>
</comment>
<comment type="caution">
    <text evidence="8">The sequence shown here is derived from an EMBL/GenBank/DDBJ whole genome shotgun (WGS) entry which is preliminary data.</text>
</comment>
<evidence type="ECO:0000256" key="1">
    <source>
        <dbReference type="ARBA" id="ARBA00022598"/>
    </source>
</evidence>
<keyword evidence="4 6" id="KW-0067">ATP-binding</keyword>
<evidence type="ECO:0000313" key="8">
    <source>
        <dbReference type="EMBL" id="TRW18321.1"/>
    </source>
</evidence>
<keyword evidence="2 6" id="KW-0819">tRNA processing</keyword>
<dbReference type="GO" id="GO:0032267">
    <property type="term" value="F:tRNA(Ile)-lysidine synthase activity"/>
    <property type="evidence" value="ECO:0007669"/>
    <property type="project" value="UniProtKB-EC"/>
</dbReference>
<feature type="domain" description="tRNA(Ile)-lysidine/2-thiocytidine synthase N-terminal" evidence="7">
    <location>
        <begin position="22"/>
        <end position="197"/>
    </location>
</feature>
<evidence type="ECO:0000259" key="7">
    <source>
        <dbReference type="Pfam" id="PF01171"/>
    </source>
</evidence>
<name>A0A552UJI2_9SPHN</name>
<evidence type="ECO:0000256" key="4">
    <source>
        <dbReference type="ARBA" id="ARBA00022840"/>
    </source>
</evidence>
<evidence type="ECO:0000313" key="9">
    <source>
        <dbReference type="Proteomes" id="UP000317894"/>
    </source>
</evidence>
<gene>
    <name evidence="6 8" type="primary">tilS</name>
    <name evidence="8" type="ORF">FMM06_00640</name>
</gene>
<dbReference type="Gene3D" id="3.40.50.620">
    <property type="entry name" value="HUPs"/>
    <property type="match status" value="1"/>
</dbReference>
<keyword evidence="1 6" id="KW-0436">Ligase</keyword>
<dbReference type="GO" id="GO:0005524">
    <property type="term" value="F:ATP binding"/>
    <property type="evidence" value="ECO:0007669"/>
    <property type="project" value="UniProtKB-UniRule"/>
</dbReference>
<comment type="subcellular location">
    <subcellularLocation>
        <location evidence="6">Cytoplasm</location>
    </subcellularLocation>
</comment>
<reference evidence="8 9" key="1">
    <citation type="submission" date="2019-07" db="EMBL/GenBank/DDBJ databases">
        <title>Novel species isolated from glacier.</title>
        <authorList>
            <person name="Liu Q."/>
            <person name="Xin Y.-H."/>
        </authorList>
    </citation>
    <scope>NUCLEOTIDE SEQUENCE [LARGE SCALE GENOMIC DNA]</scope>
    <source>
        <strain evidence="8 9">LB1R16</strain>
    </source>
</reference>
<dbReference type="InterPro" id="IPR012094">
    <property type="entry name" value="tRNA_Ile_lys_synt"/>
</dbReference>
<dbReference type="CDD" id="cd01992">
    <property type="entry name" value="TilS_N"/>
    <property type="match status" value="1"/>
</dbReference>
<sequence length="310" mass="32387">MTAAAFAAVCDGLAGGRLSGQLAVAISGGPDSLALLILAHAAYGERVVALTVDHGLRAESAGEAAMVASVCAARGIFHTTLVWRGDKPAANVQAAARDARYALMRDHCVAHGIAWLATGHHADDQAETLLMRLARGSGTGGLSGIRARRDLGEGVTLLRPLLEMRRADLRAIVDAAGLAPVDDPANRSPAYDRTAARALLAGTPWLDAARLADAAAHLGEAEAALAWTADLAWDSRAEIGETVVLEVVGLPAELRRRFVTRALAHFGAALRGPETDRLIARLAGGETATLGGVQARGGDRWTFRRARSRI</sequence>
<evidence type="ECO:0000256" key="5">
    <source>
        <dbReference type="ARBA" id="ARBA00048539"/>
    </source>
</evidence>
<evidence type="ECO:0000256" key="3">
    <source>
        <dbReference type="ARBA" id="ARBA00022741"/>
    </source>
</evidence>
<dbReference type="Pfam" id="PF01171">
    <property type="entry name" value="ATP_bind_3"/>
    <property type="match status" value="1"/>
</dbReference>
<dbReference type="PANTHER" id="PTHR43033:SF5">
    <property type="entry name" value="TRNA(ILE)-LYSIDINE SYNTHETASE"/>
    <property type="match status" value="1"/>
</dbReference>
<keyword evidence="6" id="KW-0963">Cytoplasm</keyword>
<comment type="function">
    <text evidence="6">Ligates lysine onto the cytidine present at position 34 of the AUA codon-specific tRNA(Ile) that contains the anticodon CAU, in an ATP-dependent manner. Cytidine is converted to lysidine, thus changing the amino acid specificity of the tRNA from methionine to isoleucine.</text>
</comment>
<keyword evidence="3 6" id="KW-0547">Nucleotide-binding</keyword>
<feature type="binding site" evidence="6">
    <location>
        <begin position="27"/>
        <end position="32"/>
    </location>
    <ligand>
        <name>ATP</name>
        <dbReference type="ChEBI" id="CHEBI:30616"/>
    </ligand>
</feature>
<dbReference type="InterPro" id="IPR014729">
    <property type="entry name" value="Rossmann-like_a/b/a_fold"/>
</dbReference>
<dbReference type="EMBL" id="VJWA01000001">
    <property type="protein sequence ID" value="TRW18321.1"/>
    <property type="molecule type" value="Genomic_DNA"/>
</dbReference>
<dbReference type="HAMAP" id="MF_01161">
    <property type="entry name" value="tRNA_Ile_lys_synt"/>
    <property type="match status" value="1"/>
</dbReference>
<dbReference type="AlphaFoldDB" id="A0A552UJI2"/>
<dbReference type="NCBIfam" id="TIGR02432">
    <property type="entry name" value="lysidine_TilS_N"/>
    <property type="match status" value="1"/>
</dbReference>
<dbReference type="OrthoDB" id="9807403at2"/>
<dbReference type="Proteomes" id="UP000317894">
    <property type="component" value="Unassembled WGS sequence"/>
</dbReference>
<protein>
    <recommendedName>
        <fullName evidence="6">tRNA(Ile)-lysidine synthase</fullName>
        <ecNumber evidence="6">6.3.4.19</ecNumber>
    </recommendedName>
    <alternativeName>
        <fullName evidence="6">tRNA(Ile)-2-lysyl-cytidine synthase</fullName>
    </alternativeName>
    <alternativeName>
        <fullName evidence="6">tRNA(Ile)-lysidine synthetase</fullName>
    </alternativeName>
</protein>
<dbReference type="GO" id="GO:0005737">
    <property type="term" value="C:cytoplasm"/>
    <property type="evidence" value="ECO:0007669"/>
    <property type="project" value="UniProtKB-SubCell"/>
</dbReference>
<dbReference type="EC" id="6.3.4.19" evidence="6"/>
<accession>A0A552UJI2</accession>
<dbReference type="InterPro" id="IPR012795">
    <property type="entry name" value="tRNA_Ile_lys_synt_N"/>
</dbReference>
<keyword evidence="9" id="KW-1185">Reference proteome</keyword>
<dbReference type="PANTHER" id="PTHR43033">
    <property type="entry name" value="TRNA(ILE)-LYSIDINE SYNTHASE-RELATED"/>
    <property type="match status" value="1"/>
</dbReference>
<evidence type="ECO:0000256" key="6">
    <source>
        <dbReference type="HAMAP-Rule" id="MF_01161"/>
    </source>
</evidence>
<dbReference type="SUPFAM" id="SSF52402">
    <property type="entry name" value="Adenine nucleotide alpha hydrolases-like"/>
    <property type="match status" value="1"/>
</dbReference>
<evidence type="ECO:0000256" key="2">
    <source>
        <dbReference type="ARBA" id="ARBA00022694"/>
    </source>
</evidence>
<comment type="similarity">
    <text evidence="6">Belongs to the tRNA(Ile)-lysidine synthase family.</text>
</comment>
<organism evidence="8 9">
    <name type="scientific">Glacieibacterium frigidum</name>
    <dbReference type="NCBI Taxonomy" id="2593303"/>
    <lineage>
        <taxon>Bacteria</taxon>
        <taxon>Pseudomonadati</taxon>
        <taxon>Pseudomonadota</taxon>
        <taxon>Alphaproteobacteria</taxon>
        <taxon>Sphingomonadales</taxon>
        <taxon>Sphingosinicellaceae</taxon>
        <taxon>Glacieibacterium</taxon>
    </lineage>
</organism>
<comment type="catalytic activity">
    <reaction evidence="5 6">
        <text>cytidine(34) in tRNA(Ile2) + L-lysine + ATP = lysidine(34) in tRNA(Ile2) + AMP + diphosphate + H(+)</text>
        <dbReference type="Rhea" id="RHEA:43744"/>
        <dbReference type="Rhea" id="RHEA-COMP:10625"/>
        <dbReference type="Rhea" id="RHEA-COMP:10670"/>
        <dbReference type="ChEBI" id="CHEBI:15378"/>
        <dbReference type="ChEBI" id="CHEBI:30616"/>
        <dbReference type="ChEBI" id="CHEBI:32551"/>
        <dbReference type="ChEBI" id="CHEBI:33019"/>
        <dbReference type="ChEBI" id="CHEBI:82748"/>
        <dbReference type="ChEBI" id="CHEBI:83665"/>
        <dbReference type="ChEBI" id="CHEBI:456215"/>
        <dbReference type="EC" id="6.3.4.19"/>
    </reaction>
</comment>